<name>A0A7V8NXD5_9BACT</name>
<evidence type="ECO:0000259" key="2">
    <source>
        <dbReference type="PROSITE" id="PS51371"/>
    </source>
</evidence>
<keyword evidence="4" id="KW-1185">Reference proteome</keyword>
<dbReference type="SUPFAM" id="SSF54631">
    <property type="entry name" value="CBS-domain pair"/>
    <property type="match status" value="1"/>
</dbReference>
<feature type="non-terminal residue" evidence="3">
    <location>
        <position position="1"/>
    </location>
</feature>
<dbReference type="InterPro" id="IPR000644">
    <property type="entry name" value="CBS_dom"/>
</dbReference>
<organism evidence="3 4">
    <name type="scientific">Candidatus Acidiferrum panamense</name>
    <dbReference type="NCBI Taxonomy" id="2741543"/>
    <lineage>
        <taxon>Bacteria</taxon>
        <taxon>Pseudomonadati</taxon>
        <taxon>Acidobacteriota</taxon>
        <taxon>Terriglobia</taxon>
        <taxon>Candidatus Acidiferrales</taxon>
        <taxon>Candidatus Acidiferrum</taxon>
    </lineage>
</organism>
<feature type="domain" description="CBS" evidence="2">
    <location>
        <begin position="1"/>
        <end position="61"/>
    </location>
</feature>
<accession>A0A7V8NXD5</accession>
<dbReference type="Proteomes" id="UP000567293">
    <property type="component" value="Unassembled WGS sequence"/>
</dbReference>
<evidence type="ECO:0000256" key="1">
    <source>
        <dbReference type="PROSITE-ProRule" id="PRU00703"/>
    </source>
</evidence>
<dbReference type="EMBL" id="JACDQQ010002872">
    <property type="protein sequence ID" value="MBA0089197.1"/>
    <property type="molecule type" value="Genomic_DNA"/>
</dbReference>
<keyword evidence="1" id="KW-0129">CBS domain</keyword>
<dbReference type="PROSITE" id="PS51371">
    <property type="entry name" value="CBS"/>
    <property type="match status" value="1"/>
</dbReference>
<evidence type="ECO:0000313" key="3">
    <source>
        <dbReference type="EMBL" id="MBA0089197.1"/>
    </source>
</evidence>
<evidence type="ECO:0000313" key="4">
    <source>
        <dbReference type="Proteomes" id="UP000567293"/>
    </source>
</evidence>
<comment type="caution">
    <text evidence="3">The sequence shown here is derived from an EMBL/GenBank/DDBJ whole genome shotgun (WGS) entry which is preliminary data.</text>
</comment>
<reference evidence="3" key="1">
    <citation type="submission" date="2020-06" db="EMBL/GenBank/DDBJ databases">
        <title>Legume-microbial interactions unlock mineral nutrients during tropical forest succession.</title>
        <authorList>
            <person name="Epihov D.Z."/>
        </authorList>
    </citation>
    <scope>NUCLEOTIDE SEQUENCE [LARGE SCALE GENOMIC DNA]</scope>
    <source>
        <strain evidence="3">Pan2503</strain>
    </source>
</reference>
<protein>
    <recommendedName>
        <fullName evidence="2">CBS domain-containing protein</fullName>
    </recommendedName>
</protein>
<proteinExistence type="predicted"/>
<dbReference type="InterPro" id="IPR046342">
    <property type="entry name" value="CBS_dom_sf"/>
</dbReference>
<sequence>VGAGDFPHVHIDHPLHVALHRMGASQLDLLPVVSRANVRQLRGVVTLEDILADYGVGRAAENPPNGRA</sequence>
<dbReference type="Gene3D" id="3.90.1280.20">
    <property type="match status" value="1"/>
</dbReference>
<dbReference type="Pfam" id="PF00571">
    <property type="entry name" value="CBS"/>
    <property type="match status" value="1"/>
</dbReference>
<gene>
    <name evidence="3" type="ORF">HRJ53_29755</name>
</gene>
<dbReference type="AlphaFoldDB" id="A0A7V8NXD5"/>